<comment type="caution">
    <text evidence="1">The sequence shown here is derived from an EMBL/GenBank/DDBJ whole genome shotgun (WGS) entry which is preliminary data.</text>
</comment>
<evidence type="ECO:0000313" key="1">
    <source>
        <dbReference type="EMBL" id="NIJ07478.1"/>
    </source>
</evidence>
<dbReference type="Proteomes" id="UP000727456">
    <property type="component" value="Unassembled WGS sequence"/>
</dbReference>
<name>A0ABX0TPL7_9SPHN</name>
<dbReference type="SMART" id="SM00028">
    <property type="entry name" value="TPR"/>
    <property type="match status" value="4"/>
</dbReference>
<dbReference type="SUPFAM" id="SSF48452">
    <property type="entry name" value="TPR-like"/>
    <property type="match status" value="1"/>
</dbReference>
<proteinExistence type="predicted"/>
<evidence type="ECO:0000313" key="2">
    <source>
        <dbReference type="Proteomes" id="UP000727456"/>
    </source>
</evidence>
<gene>
    <name evidence="1" type="ORF">FHS31_001074</name>
</gene>
<organism evidence="1 2">
    <name type="scientific">Sphingomonas vulcanisoli</name>
    <dbReference type="NCBI Taxonomy" id="1658060"/>
    <lineage>
        <taxon>Bacteria</taxon>
        <taxon>Pseudomonadati</taxon>
        <taxon>Pseudomonadota</taxon>
        <taxon>Alphaproteobacteria</taxon>
        <taxon>Sphingomonadales</taxon>
        <taxon>Sphingomonadaceae</taxon>
        <taxon>Sphingomonas</taxon>
    </lineage>
</organism>
<dbReference type="Gene3D" id="1.25.40.10">
    <property type="entry name" value="Tetratricopeptide repeat domain"/>
    <property type="match status" value="1"/>
</dbReference>
<accession>A0ABX0TPL7</accession>
<dbReference type="RefSeq" id="WP_167072338.1">
    <property type="nucleotide sequence ID" value="NZ_JAAOZC010000002.1"/>
</dbReference>
<dbReference type="InterPro" id="IPR011990">
    <property type="entry name" value="TPR-like_helical_dom_sf"/>
</dbReference>
<dbReference type="EMBL" id="JAAOZC010000002">
    <property type="protein sequence ID" value="NIJ07478.1"/>
    <property type="molecule type" value="Genomic_DNA"/>
</dbReference>
<sequence>MIPLFLLAAVTPLAKLPGSDSARFAACTQLIKSDPSRAITEAQEWARTAADVPSRQCLGLALAAAQRFTDATQAFEQAAGSAEEGNDGRAAQLWGLAGNAALAADDANRAHTDLDRALASNRLTATQKGETWIDRGRADVALGDLAQARLATDAGLKLVPDDGFAWLLSATLARRAQDLDRAEKDIGEAMRIAPEDPEVALEAGNIAAARGAIGAARVAWQHAVDVAPQDPAGKAAAQALAANR</sequence>
<dbReference type="InterPro" id="IPR019734">
    <property type="entry name" value="TPR_rpt"/>
</dbReference>
<keyword evidence="2" id="KW-1185">Reference proteome</keyword>
<protein>
    <submittedName>
        <fullName evidence="1">Tetratricopeptide (TPR) repeat protein</fullName>
    </submittedName>
</protein>
<reference evidence="1 2" key="1">
    <citation type="submission" date="2020-03" db="EMBL/GenBank/DDBJ databases">
        <title>Genomic Encyclopedia of Type Strains, Phase III (KMG-III): the genomes of soil and plant-associated and newly described type strains.</title>
        <authorList>
            <person name="Whitman W."/>
        </authorList>
    </citation>
    <scope>NUCLEOTIDE SEQUENCE [LARGE SCALE GENOMIC DNA]</scope>
    <source>
        <strain evidence="1 2">CECT 8804</strain>
    </source>
</reference>